<name>A0A1R4I8E7_9MICC</name>
<evidence type="ECO:0000256" key="12">
    <source>
        <dbReference type="SAM" id="Phobius"/>
    </source>
</evidence>
<dbReference type="GO" id="GO:0046872">
    <property type="term" value="F:metal ion binding"/>
    <property type="evidence" value="ECO:0007669"/>
    <property type="project" value="UniProtKB-KW"/>
</dbReference>
<dbReference type="GO" id="GO:0016020">
    <property type="term" value="C:membrane"/>
    <property type="evidence" value="ECO:0007669"/>
    <property type="project" value="UniProtKB-SubCell"/>
</dbReference>
<evidence type="ECO:0000256" key="9">
    <source>
        <dbReference type="ARBA" id="ARBA00022989"/>
    </source>
</evidence>
<dbReference type="Pfam" id="PF02163">
    <property type="entry name" value="Peptidase_M50"/>
    <property type="match status" value="1"/>
</dbReference>
<dbReference type="GO" id="GO:0008237">
    <property type="term" value="F:metallopeptidase activity"/>
    <property type="evidence" value="ECO:0007669"/>
    <property type="project" value="UniProtKB-KW"/>
</dbReference>
<reference evidence="14 16" key="1">
    <citation type="submission" date="2017-02" db="EMBL/GenBank/DDBJ databases">
        <authorList>
            <person name="Peterson S.W."/>
        </authorList>
    </citation>
    <scope>NUCLEOTIDE SEQUENCE [LARGE SCALE GENOMIC DNA]</scope>
    <source>
        <strain evidence="14 16">2B3F</strain>
    </source>
</reference>
<feature type="domain" description="Peptidase M50" evidence="13">
    <location>
        <begin position="141"/>
        <end position="189"/>
    </location>
</feature>
<evidence type="ECO:0000256" key="1">
    <source>
        <dbReference type="ARBA" id="ARBA00001947"/>
    </source>
</evidence>
<reference evidence="15 17" key="2">
    <citation type="submission" date="2019-03" db="EMBL/GenBank/DDBJ databases">
        <title>Reclassification of Micrococcus aloeverae and Micrococcus yunnanensis as later heterotypic synonyms of Micrococcus luteus.</title>
        <authorList>
            <person name="Huang C.-H."/>
        </authorList>
    </citation>
    <scope>NUCLEOTIDE SEQUENCE [LARGE SCALE GENOMIC DNA]</scope>
    <source>
        <strain evidence="15 17">BCRC 12151</strain>
    </source>
</reference>
<dbReference type="Proteomes" id="UP000297477">
    <property type="component" value="Unassembled WGS sequence"/>
</dbReference>
<keyword evidence="4" id="KW-0645">Protease</keyword>
<gene>
    <name evidence="15" type="ORF">E4A49_10505</name>
    <name evidence="14" type="ORF">FM125_00650</name>
</gene>
<feature type="transmembrane region" description="Helical" evidence="12">
    <location>
        <begin position="137"/>
        <end position="158"/>
    </location>
</feature>
<evidence type="ECO:0000256" key="10">
    <source>
        <dbReference type="ARBA" id="ARBA00023049"/>
    </source>
</evidence>
<evidence type="ECO:0000313" key="17">
    <source>
        <dbReference type="Proteomes" id="UP000297477"/>
    </source>
</evidence>
<evidence type="ECO:0000256" key="7">
    <source>
        <dbReference type="ARBA" id="ARBA00022801"/>
    </source>
</evidence>
<dbReference type="EMBL" id="FUKP01000006">
    <property type="protein sequence ID" value="SJN16048.1"/>
    <property type="molecule type" value="Genomic_DNA"/>
</dbReference>
<keyword evidence="7" id="KW-0378">Hydrolase</keyword>
<dbReference type="GO" id="GO:0006508">
    <property type="term" value="P:proteolysis"/>
    <property type="evidence" value="ECO:0007669"/>
    <property type="project" value="UniProtKB-KW"/>
</dbReference>
<comment type="subcellular location">
    <subcellularLocation>
        <location evidence="2">Membrane</location>
        <topology evidence="2">Multi-pass membrane protein</topology>
    </subcellularLocation>
</comment>
<feature type="transmembrane region" description="Helical" evidence="12">
    <location>
        <begin position="105"/>
        <end position="125"/>
    </location>
</feature>
<evidence type="ECO:0000256" key="5">
    <source>
        <dbReference type="ARBA" id="ARBA00022692"/>
    </source>
</evidence>
<dbReference type="PANTHER" id="PTHR39188:SF3">
    <property type="entry name" value="STAGE IV SPORULATION PROTEIN FB"/>
    <property type="match status" value="1"/>
</dbReference>
<keyword evidence="11 12" id="KW-0472">Membrane</keyword>
<organism evidence="14 16">
    <name type="scientific">Micrococcus lylae</name>
    <dbReference type="NCBI Taxonomy" id="1273"/>
    <lineage>
        <taxon>Bacteria</taxon>
        <taxon>Bacillati</taxon>
        <taxon>Actinomycetota</taxon>
        <taxon>Actinomycetes</taxon>
        <taxon>Micrococcales</taxon>
        <taxon>Micrococcaceae</taxon>
        <taxon>Micrococcus</taxon>
    </lineage>
</organism>
<dbReference type="PANTHER" id="PTHR39188">
    <property type="entry name" value="MEMBRANE-ASSOCIATED ZINC METALLOPROTEASE M50B"/>
    <property type="match status" value="1"/>
</dbReference>
<dbReference type="OrthoDB" id="9781963at2"/>
<evidence type="ECO:0000259" key="13">
    <source>
        <dbReference type="Pfam" id="PF02163"/>
    </source>
</evidence>
<keyword evidence="10" id="KW-0482">Metalloprotease</keyword>
<feature type="transmembrane region" description="Helical" evidence="12">
    <location>
        <begin position="12"/>
        <end position="36"/>
    </location>
</feature>
<evidence type="ECO:0000313" key="15">
    <source>
        <dbReference type="EMBL" id="TFH98065.1"/>
    </source>
</evidence>
<keyword evidence="5 12" id="KW-0812">Transmembrane</keyword>
<sequence length="388" mass="38871">MTGTSAGLRLGSLGGAPIVVGWAWLLIGAAVLVIFGPSLQRADPSLGWAAYAVAGGYVLVLAVSVLIHELAHAAVGAAHGSRPEAIELSGWGGHTQFVRAVDRPLGSVLTALAGPAANLVLAGLAHAAGTLAAPGTVTALLLSMAATANLLLAAFNVLPGLPLDGGRMIESAVWAATGSRPRGTVAAGWAGRVLATGLVLGGIAVPLLTDARPGLGVVALTVLVGVSLYRGADAAIASARWQDRAARITVGDLMLPAVLLAPDATVADAEAALRTGGTAVVLEPAVGEGTTTAAPAVVDVQAVRRVPQARRALTPATAVAAALPASAVLRLGTDPESGPDLIDRLAATDTAVWAVVRPDGRVLGILPRAAVLNALEHSPPRHRRRTPK</sequence>
<evidence type="ECO:0000313" key="14">
    <source>
        <dbReference type="EMBL" id="SJN16048.1"/>
    </source>
</evidence>
<comment type="cofactor">
    <cofactor evidence="1">
        <name>Zn(2+)</name>
        <dbReference type="ChEBI" id="CHEBI:29105"/>
    </cofactor>
</comment>
<evidence type="ECO:0000313" key="16">
    <source>
        <dbReference type="Proteomes" id="UP000196230"/>
    </source>
</evidence>
<feature type="transmembrane region" description="Helical" evidence="12">
    <location>
        <begin position="189"/>
        <end position="208"/>
    </location>
</feature>
<evidence type="ECO:0000256" key="3">
    <source>
        <dbReference type="ARBA" id="ARBA00007931"/>
    </source>
</evidence>
<keyword evidence="17" id="KW-1185">Reference proteome</keyword>
<dbReference type="AlphaFoldDB" id="A0A1R4I8E7"/>
<dbReference type="InterPro" id="IPR008915">
    <property type="entry name" value="Peptidase_M50"/>
</dbReference>
<keyword evidence="6" id="KW-0479">Metal-binding</keyword>
<dbReference type="EMBL" id="SPKT01000025">
    <property type="protein sequence ID" value="TFH98065.1"/>
    <property type="molecule type" value="Genomic_DNA"/>
</dbReference>
<feature type="transmembrane region" description="Helical" evidence="12">
    <location>
        <begin position="214"/>
        <end position="232"/>
    </location>
</feature>
<dbReference type="Proteomes" id="UP000196230">
    <property type="component" value="Unassembled WGS sequence"/>
</dbReference>
<feature type="transmembrane region" description="Helical" evidence="12">
    <location>
        <begin position="48"/>
        <end position="67"/>
    </location>
</feature>
<accession>A0A1R4I8E7</accession>
<comment type="similarity">
    <text evidence="3">Belongs to the peptidase M50B family.</text>
</comment>
<evidence type="ECO:0000256" key="11">
    <source>
        <dbReference type="ARBA" id="ARBA00023136"/>
    </source>
</evidence>
<dbReference type="RefSeq" id="WP_067190561.1">
    <property type="nucleotide sequence ID" value="NZ_FUKP01000006.1"/>
</dbReference>
<keyword evidence="8" id="KW-0862">Zinc</keyword>
<proteinExistence type="inferred from homology"/>
<evidence type="ECO:0000256" key="2">
    <source>
        <dbReference type="ARBA" id="ARBA00004141"/>
    </source>
</evidence>
<protein>
    <submittedName>
        <fullName evidence="15">Peptidase</fullName>
    </submittedName>
    <submittedName>
        <fullName evidence="14">Stage IV sporulation pro-sigma-K processing enzyme (SpoIVFB)</fullName>
    </submittedName>
</protein>
<evidence type="ECO:0000256" key="8">
    <source>
        <dbReference type="ARBA" id="ARBA00022833"/>
    </source>
</evidence>
<keyword evidence="9 12" id="KW-1133">Transmembrane helix</keyword>
<evidence type="ECO:0000256" key="4">
    <source>
        <dbReference type="ARBA" id="ARBA00022670"/>
    </source>
</evidence>
<evidence type="ECO:0000256" key="6">
    <source>
        <dbReference type="ARBA" id="ARBA00022723"/>
    </source>
</evidence>